<protein>
    <submittedName>
        <fullName evidence="2">DUF2809 domain-containing protein</fullName>
    </submittedName>
</protein>
<evidence type="ECO:0000313" key="2">
    <source>
        <dbReference type="EMBL" id="NVN47332.1"/>
    </source>
</evidence>
<dbReference type="InterPro" id="IPR021257">
    <property type="entry name" value="DUF2809"/>
</dbReference>
<keyword evidence="1" id="KW-0812">Transmembrane</keyword>
<feature type="transmembrane region" description="Helical" evidence="1">
    <location>
        <begin position="61"/>
        <end position="79"/>
    </location>
</feature>
<dbReference type="RefSeq" id="WP_267311845.1">
    <property type="nucleotide sequence ID" value="NZ_JABXXV010000006.1"/>
</dbReference>
<reference evidence="2 3" key="1">
    <citation type="submission" date="2020-06" db="EMBL/GenBank/DDBJ databases">
        <title>Synonyms of Asaia species.</title>
        <authorList>
            <person name="Sombolestani A."/>
        </authorList>
    </citation>
    <scope>NUCLEOTIDE SEQUENCE [LARGE SCALE GENOMIC DNA]</scope>
    <source>
        <strain evidence="2 3">LMG 27047</strain>
    </source>
</reference>
<feature type="transmembrane region" description="Helical" evidence="1">
    <location>
        <begin position="99"/>
        <end position="119"/>
    </location>
</feature>
<gene>
    <name evidence="2" type="ORF">HW542_10990</name>
</gene>
<accession>A0ABX2P5X2</accession>
<feature type="transmembrane region" description="Helical" evidence="1">
    <location>
        <begin position="38"/>
        <end position="54"/>
    </location>
</feature>
<name>A0ABX2P5X2_9PROT</name>
<keyword evidence="3" id="KW-1185">Reference proteome</keyword>
<dbReference type="Proteomes" id="UP001516351">
    <property type="component" value="Unassembled WGS sequence"/>
</dbReference>
<keyword evidence="1" id="KW-1133">Transmembrane helix</keyword>
<comment type="caution">
    <text evidence="2">The sequence shown here is derived from an EMBL/GenBank/DDBJ whole genome shotgun (WGS) entry which is preliminary data.</text>
</comment>
<sequence length="129" mass="14106">MSRTRLILTTGMIIAVGLVCRLAPLGLDPFARKWSGSVLWGALFWCLAAFVVGGDRRLSRLTLAIFGCFASETLKLVHIAPLDALRKTAAGGFLLGHAFSWYDMAAYLAGIILMEFASATSRMKRRSRP</sequence>
<evidence type="ECO:0000313" key="3">
    <source>
        <dbReference type="Proteomes" id="UP001516351"/>
    </source>
</evidence>
<keyword evidence="1" id="KW-0472">Membrane</keyword>
<organism evidence="2 3">
    <name type="scientific">Asaia spathodeae</name>
    <dbReference type="NCBI Taxonomy" id="657016"/>
    <lineage>
        <taxon>Bacteria</taxon>
        <taxon>Pseudomonadati</taxon>
        <taxon>Pseudomonadota</taxon>
        <taxon>Alphaproteobacteria</taxon>
        <taxon>Acetobacterales</taxon>
        <taxon>Acetobacteraceae</taxon>
        <taxon>Asaia</taxon>
    </lineage>
</organism>
<dbReference type="Pfam" id="PF10990">
    <property type="entry name" value="DUF2809"/>
    <property type="match status" value="1"/>
</dbReference>
<proteinExistence type="predicted"/>
<evidence type="ECO:0000256" key="1">
    <source>
        <dbReference type="SAM" id="Phobius"/>
    </source>
</evidence>
<dbReference type="EMBL" id="JABXXV010000006">
    <property type="protein sequence ID" value="NVN47332.1"/>
    <property type="molecule type" value="Genomic_DNA"/>
</dbReference>